<reference evidence="1" key="1">
    <citation type="submission" date="2023-01" db="EMBL/GenBank/DDBJ databases">
        <title>The chitinases involved in constricting ring structure development in the nematode-trapping fungus Drechslerella dactyloides.</title>
        <authorList>
            <person name="Wang R."/>
            <person name="Zhang L."/>
            <person name="Tang P."/>
            <person name="Li S."/>
            <person name="Liang L."/>
        </authorList>
    </citation>
    <scope>NUCLEOTIDE SEQUENCE</scope>
    <source>
        <strain evidence="1">YMF1.00031</strain>
    </source>
</reference>
<accession>A0AAD6IV15</accession>
<organism evidence="1 2">
    <name type="scientific">Drechslerella dactyloides</name>
    <name type="common">Nematode-trapping fungus</name>
    <name type="synonym">Arthrobotrys dactyloides</name>
    <dbReference type="NCBI Taxonomy" id="74499"/>
    <lineage>
        <taxon>Eukaryota</taxon>
        <taxon>Fungi</taxon>
        <taxon>Dikarya</taxon>
        <taxon>Ascomycota</taxon>
        <taxon>Pezizomycotina</taxon>
        <taxon>Orbiliomycetes</taxon>
        <taxon>Orbiliales</taxon>
        <taxon>Orbiliaceae</taxon>
        <taxon>Drechslerella</taxon>
    </lineage>
</organism>
<protein>
    <submittedName>
        <fullName evidence="1">Uncharacterized protein</fullName>
    </submittedName>
</protein>
<dbReference type="AlphaFoldDB" id="A0AAD6IV15"/>
<dbReference type="Proteomes" id="UP001221413">
    <property type="component" value="Unassembled WGS sequence"/>
</dbReference>
<evidence type="ECO:0000313" key="1">
    <source>
        <dbReference type="EMBL" id="KAJ6258120.1"/>
    </source>
</evidence>
<name>A0AAD6IV15_DREDA</name>
<keyword evidence="2" id="KW-1185">Reference proteome</keyword>
<evidence type="ECO:0000313" key="2">
    <source>
        <dbReference type="Proteomes" id="UP001221413"/>
    </source>
</evidence>
<gene>
    <name evidence="1" type="ORF">Dda_7035</name>
</gene>
<comment type="caution">
    <text evidence="1">The sequence shown here is derived from an EMBL/GenBank/DDBJ whole genome shotgun (WGS) entry which is preliminary data.</text>
</comment>
<sequence length="183" mass="20431">MNTRWLRHHGYTPSQLFLGFDARLDGTDWRPGDLSRASGMEEQMALGGPAADLHAHEVNTYPLTKPEAIALRFDGLKHRQQQALRRIRHHHGLSRARLASTRLALATPQVGDIVLLKNTSAHIPKLKPRALAGLFRITKMARGGRSAWVADLATGITRGRYSLDHMRVYNRRGEPLIGDPPEA</sequence>
<proteinExistence type="predicted"/>
<dbReference type="EMBL" id="JAQGDS010000009">
    <property type="protein sequence ID" value="KAJ6258120.1"/>
    <property type="molecule type" value="Genomic_DNA"/>
</dbReference>